<dbReference type="Proteomes" id="UP000256970">
    <property type="component" value="Unassembled WGS sequence"/>
</dbReference>
<comment type="subcellular location">
    <subcellularLocation>
        <location evidence="1">Vacuole membrane</location>
        <topology evidence="1">Multi-pass membrane protein</topology>
    </subcellularLocation>
</comment>
<comment type="similarity">
    <text evidence="2">Belongs to the ABC transporter superfamily. ABCC family. Conjugate transporter (TC 3.A.1.208) subfamily.</text>
</comment>
<dbReference type="InterPro" id="IPR027417">
    <property type="entry name" value="P-loop_NTPase"/>
</dbReference>
<dbReference type="CDD" id="cd18580">
    <property type="entry name" value="ABC_6TM_ABCC_D2"/>
    <property type="match status" value="1"/>
</dbReference>
<evidence type="ECO:0000256" key="1">
    <source>
        <dbReference type="ARBA" id="ARBA00004128"/>
    </source>
</evidence>
<reference evidence="14 15" key="1">
    <citation type="submission" date="2016-10" db="EMBL/GenBank/DDBJ databases">
        <authorList>
            <person name="Cai Z."/>
        </authorList>
    </citation>
    <scope>NUCLEOTIDE SEQUENCE [LARGE SCALE GENOMIC DNA]</scope>
</reference>
<dbReference type="GO" id="GO:0005524">
    <property type="term" value="F:ATP binding"/>
    <property type="evidence" value="ECO:0007669"/>
    <property type="project" value="UniProtKB-KW"/>
</dbReference>
<feature type="domain" description="ABC transporter" evidence="12">
    <location>
        <begin position="410"/>
        <end position="630"/>
    </location>
</feature>
<feature type="transmembrane region" description="Helical" evidence="11">
    <location>
        <begin position="216"/>
        <end position="233"/>
    </location>
</feature>
<protein>
    <submittedName>
        <fullName evidence="14">Uncharacterized protein</fullName>
    </submittedName>
</protein>
<keyword evidence="7" id="KW-0067">ATP-binding</keyword>
<dbReference type="InterPro" id="IPR003593">
    <property type="entry name" value="AAA+_ATPase"/>
</dbReference>
<dbReference type="SMART" id="SM00382">
    <property type="entry name" value="AAA"/>
    <property type="match status" value="2"/>
</dbReference>
<dbReference type="FunFam" id="3.40.50.300:FF:000163">
    <property type="entry name" value="Multidrug resistance-associated protein member 4"/>
    <property type="match status" value="1"/>
</dbReference>
<dbReference type="Gene3D" id="3.40.50.300">
    <property type="entry name" value="P-loop containing nucleotide triphosphate hydrolases"/>
    <property type="match status" value="2"/>
</dbReference>
<dbReference type="InterPro" id="IPR044726">
    <property type="entry name" value="ABCC_6TM_D2"/>
</dbReference>
<organism evidence="14 15">
    <name type="scientific">Tetradesmus obliquus</name>
    <name type="common">Green alga</name>
    <name type="synonym">Acutodesmus obliquus</name>
    <dbReference type="NCBI Taxonomy" id="3088"/>
    <lineage>
        <taxon>Eukaryota</taxon>
        <taxon>Viridiplantae</taxon>
        <taxon>Chlorophyta</taxon>
        <taxon>core chlorophytes</taxon>
        <taxon>Chlorophyceae</taxon>
        <taxon>CS clade</taxon>
        <taxon>Sphaeropleales</taxon>
        <taxon>Scenedesmaceae</taxon>
        <taxon>Tetradesmus</taxon>
    </lineage>
</organism>
<dbReference type="STRING" id="3088.A0A383VB12"/>
<gene>
    <name evidence="14" type="ORF">BQ4739_LOCUS2351</name>
</gene>
<feature type="transmembrane region" description="Helical" evidence="11">
    <location>
        <begin position="90"/>
        <end position="116"/>
    </location>
</feature>
<dbReference type="FunFam" id="3.40.50.300:FF:003769">
    <property type="entry name" value="ABC transporter, multidrug resistance associated protein"/>
    <property type="match status" value="1"/>
</dbReference>
<evidence type="ECO:0000256" key="7">
    <source>
        <dbReference type="ARBA" id="ARBA00022840"/>
    </source>
</evidence>
<keyword evidence="3" id="KW-0813">Transport</keyword>
<evidence type="ECO:0000256" key="10">
    <source>
        <dbReference type="SAM" id="MobiDB-lite"/>
    </source>
</evidence>
<dbReference type="FunFam" id="1.20.1560.10:FF:000006">
    <property type="entry name" value="ATP-binding cassette, sub-family C (CFTR/MRP), member 9"/>
    <property type="match status" value="1"/>
</dbReference>
<feature type="transmembrane region" description="Helical" evidence="11">
    <location>
        <begin position="795"/>
        <end position="813"/>
    </location>
</feature>
<dbReference type="InterPro" id="IPR017871">
    <property type="entry name" value="ABC_transporter-like_CS"/>
</dbReference>
<keyword evidence="4 11" id="KW-0812">Transmembrane</keyword>
<feature type="transmembrane region" description="Helical" evidence="11">
    <location>
        <begin position="940"/>
        <end position="963"/>
    </location>
</feature>
<dbReference type="InterPro" id="IPR036640">
    <property type="entry name" value="ABC1_TM_sf"/>
</dbReference>
<dbReference type="PANTHER" id="PTHR24223">
    <property type="entry name" value="ATP-BINDING CASSETTE SUB-FAMILY C"/>
    <property type="match status" value="1"/>
</dbReference>
<feature type="transmembrane region" description="Helical" evidence="11">
    <location>
        <begin position="239"/>
        <end position="257"/>
    </location>
</feature>
<evidence type="ECO:0000256" key="8">
    <source>
        <dbReference type="ARBA" id="ARBA00022989"/>
    </source>
</evidence>
<keyword evidence="6" id="KW-0547">Nucleotide-binding</keyword>
<feature type="domain" description="ABC transporter" evidence="12">
    <location>
        <begin position="1185"/>
        <end position="1419"/>
    </location>
</feature>
<dbReference type="EMBL" id="FNXT01000177">
    <property type="protein sequence ID" value="SZX61794.1"/>
    <property type="molecule type" value="Genomic_DNA"/>
</dbReference>
<feature type="region of interest" description="Disordered" evidence="10">
    <location>
        <begin position="1049"/>
        <end position="1128"/>
    </location>
</feature>
<accession>A0A383VB12</accession>
<dbReference type="SUPFAM" id="SSF52540">
    <property type="entry name" value="P-loop containing nucleoside triphosphate hydrolases"/>
    <property type="match status" value="2"/>
</dbReference>
<dbReference type="GO" id="GO:0005774">
    <property type="term" value="C:vacuolar membrane"/>
    <property type="evidence" value="ECO:0007669"/>
    <property type="project" value="UniProtKB-SubCell"/>
</dbReference>
<keyword evidence="8 11" id="KW-1133">Transmembrane helix</keyword>
<dbReference type="InterPro" id="IPR011527">
    <property type="entry name" value="ABC1_TM_dom"/>
</dbReference>
<keyword evidence="5" id="KW-0677">Repeat</keyword>
<dbReference type="SUPFAM" id="SSF90123">
    <property type="entry name" value="ABC transporter transmembrane region"/>
    <property type="match status" value="2"/>
</dbReference>
<feature type="transmembrane region" description="Helical" evidence="11">
    <location>
        <begin position="856"/>
        <end position="876"/>
    </location>
</feature>
<dbReference type="Pfam" id="PF00005">
    <property type="entry name" value="ABC_tran"/>
    <property type="match status" value="2"/>
</dbReference>
<dbReference type="Gene3D" id="1.20.1560.10">
    <property type="entry name" value="ABC transporter type 1, transmembrane domain"/>
    <property type="match status" value="2"/>
</dbReference>
<evidence type="ECO:0000256" key="2">
    <source>
        <dbReference type="ARBA" id="ARBA00009726"/>
    </source>
</evidence>
<dbReference type="InterPro" id="IPR044746">
    <property type="entry name" value="ABCC_6TM_D1"/>
</dbReference>
<dbReference type="PROSITE" id="PS50929">
    <property type="entry name" value="ABC_TM1F"/>
    <property type="match status" value="2"/>
</dbReference>
<evidence type="ECO:0000256" key="5">
    <source>
        <dbReference type="ARBA" id="ARBA00022737"/>
    </source>
</evidence>
<evidence type="ECO:0000256" key="6">
    <source>
        <dbReference type="ARBA" id="ARBA00022741"/>
    </source>
</evidence>
<feature type="transmembrane region" description="Helical" evidence="11">
    <location>
        <begin position="970"/>
        <end position="991"/>
    </location>
</feature>
<evidence type="ECO:0000259" key="12">
    <source>
        <dbReference type="PROSITE" id="PS50893"/>
    </source>
</evidence>
<sequence>MLHRLTKGEVARLPQENTRNDNIWQRLLLTWVYKIVRDGRKGQLKQQELCMPGDQAAEVATERFQEAWSKQTTRNDGKQPSMLATLMSTFGLQFALAGVFKLMWSSFVLLGASYFVNALIEFVQKKDGWDAIPNKGVGWVLACSFFLDSIFAGLALQRMGDVSMRVGIKVRAALITAVYRKSFRLQSAHNNGGGNVVSLVSTDCIKMYEGVQHFHNVWTAPLEAATIIGLLLWRTGGVYGLPALGVVLVVLPLQYYFGYKIAQHKTANVEVSDARVLRMHEVLLAIKLVKFYVWEKSFARQVKEVRERELELIRETAVIKTLNLCLVFAVPPAIALVIFATYAYSVGKLTPAMAFVVLSLFNTLRFPLVVLPKALRGASEAIAAMKRIQAFLLLPETQEQPQASEPQAVIKDAELHYGNPAEFTLTVPEFEVKPGEVVAVVGRVGCGKSSILQAILNKMIVAKGNVAVGGTIAYVPQSPWVQNLSLRDNILFGMPFDEEKYKAVIHACALELDLKILPNGDASMAGERGINLSGGQRQRVCLARAAYHDAELVLLDNPLSAVDQHTSKHIFDKCIKGLLKDKAVVLIAHQLELLPQCNKVAIVKDSAVVYFGPYNSAAISTHMPVDHMMGATVEGKESATAPAAAADKTKADGHNEDSHDLIKARHGHTASQLPDDCIETPAEIAAKFNGTCKRLSAVQAGMVYFRSGGLLLGLFSIFVFAFTQTTRIMGDWWIRSWASDDPAHFYLKYSMMRAHQLYLLIYMALVVLFIGLLLTRDTLFGIWSIRASTNLHNTLFSRVLSAPVLFFLRTPVGDVLNAFARDQDTLDETLPDTLHMTGIYLMILLTSLAIVTTSIYYYAAMTGALIAAFFMMQYLYLPSATVLKRWAGDTASTLFVHVDETLQGMDVIRAFNAVPYFIEENVNLVNVHHLALFNTEQTHLWLAFWCDFFGAILVVATCLFSVAMSEKLGAANVGLAISNSIQVLVFFTWVVRGVADTVSMWDAVERVASFATQVPTEVNEDETIEDNTDHVEKPVVALGLHRTASNRKPSSFVGSFSGPRSGQHRSIRTPAARRQASLRMASSIMTATASSADGADSSHQNHHHGHHGLHLPGLHHHHGGQHGATSDSGVTAVISPRAAAPSNALAVVGAPFNHAASGGDAGVKLQEVKVIEGTTPADWPATGDLRFENVSLRYFPGGPLALRHVNFHVQDCEKVGIVGRTGSGKTTLLMALFRMIGLAGGRILVDNVDIANMPLREVRKRISIIPQEPVMFKGTVRSNLDPFGEASDNELWHALALVHLKQAVADLPGGLDGPVVEGGSNFSLGQKQLICMARCVLKRTHILVLDEATAAMDLQTDLLIQRTIRRVFQGRTTLTIAHRLDTIIFSDKILAMAQGQVKEFDRPSTLLQNPNSMFNMLVEDTGPVASSMLKQMAAAGPQDEPASQRPSQSGSLGPASSRPVSMELPR</sequence>
<name>A0A383VB12_TETOB</name>
<dbReference type="GO" id="GO:0140359">
    <property type="term" value="F:ABC-type transporter activity"/>
    <property type="evidence" value="ECO:0007669"/>
    <property type="project" value="InterPro"/>
</dbReference>
<evidence type="ECO:0000256" key="11">
    <source>
        <dbReference type="SAM" id="Phobius"/>
    </source>
</evidence>
<dbReference type="Pfam" id="PF00664">
    <property type="entry name" value="ABC_membrane"/>
    <property type="match status" value="2"/>
</dbReference>
<dbReference type="InterPro" id="IPR050173">
    <property type="entry name" value="ABC_transporter_C-like"/>
</dbReference>
<keyword evidence="15" id="KW-1185">Reference proteome</keyword>
<dbReference type="PROSITE" id="PS50893">
    <property type="entry name" value="ABC_TRANSPORTER_2"/>
    <property type="match status" value="2"/>
</dbReference>
<dbReference type="CDD" id="cd03250">
    <property type="entry name" value="ABCC_MRP_domain1"/>
    <property type="match status" value="1"/>
</dbReference>
<evidence type="ECO:0000256" key="3">
    <source>
        <dbReference type="ARBA" id="ARBA00022448"/>
    </source>
</evidence>
<evidence type="ECO:0000256" key="9">
    <source>
        <dbReference type="ARBA" id="ARBA00023136"/>
    </source>
</evidence>
<dbReference type="GO" id="GO:0016887">
    <property type="term" value="F:ATP hydrolysis activity"/>
    <property type="evidence" value="ECO:0007669"/>
    <property type="project" value="InterPro"/>
</dbReference>
<feature type="transmembrane region" description="Helical" evidence="11">
    <location>
        <begin position="757"/>
        <end position="774"/>
    </location>
</feature>
<feature type="transmembrane region" description="Helical" evidence="11">
    <location>
        <begin position="703"/>
        <end position="723"/>
    </location>
</feature>
<dbReference type="CDD" id="cd03244">
    <property type="entry name" value="ABCC_MRP_domain2"/>
    <property type="match status" value="1"/>
</dbReference>
<dbReference type="PROSITE" id="PS00211">
    <property type="entry name" value="ABC_TRANSPORTER_1"/>
    <property type="match status" value="2"/>
</dbReference>
<feature type="compositionally biased region" description="Basic residues" evidence="10">
    <location>
        <begin position="1100"/>
        <end position="1120"/>
    </location>
</feature>
<feature type="transmembrane region" description="Helical" evidence="11">
    <location>
        <begin position="322"/>
        <end position="344"/>
    </location>
</feature>
<evidence type="ECO:0000313" key="14">
    <source>
        <dbReference type="EMBL" id="SZX61794.1"/>
    </source>
</evidence>
<feature type="transmembrane region" description="Helical" evidence="11">
    <location>
        <begin position="136"/>
        <end position="156"/>
    </location>
</feature>
<evidence type="ECO:0000313" key="15">
    <source>
        <dbReference type="Proteomes" id="UP000256970"/>
    </source>
</evidence>
<dbReference type="PANTHER" id="PTHR24223:SF443">
    <property type="entry name" value="MULTIDRUG-RESISTANCE LIKE PROTEIN 1, ISOFORM I"/>
    <property type="match status" value="1"/>
</dbReference>
<evidence type="ECO:0000256" key="4">
    <source>
        <dbReference type="ARBA" id="ARBA00022692"/>
    </source>
</evidence>
<dbReference type="CDD" id="cd18579">
    <property type="entry name" value="ABC_6TM_ABCC_D1"/>
    <property type="match status" value="1"/>
</dbReference>
<keyword evidence="9 11" id="KW-0472">Membrane</keyword>
<feature type="domain" description="ABC transmembrane type-1" evidence="13">
    <location>
        <begin position="105"/>
        <end position="380"/>
    </location>
</feature>
<proteinExistence type="inferred from homology"/>
<feature type="transmembrane region" description="Helical" evidence="11">
    <location>
        <begin position="833"/>
        <end position="851"/>
    </location>
</feature>
<feature type="compositionally biased region" description="Polar residues" evidence="10">
    <location>
        <begin position="1049"/>
        <end position="1060"/>
    </location>
</feature>
<dbReference type="InterPro" id="IPR003439">
    <property type="entry name" value="ABC_transporter-like_ATP-bd"/>
</dbReference>
<feature type="transmembrane region" description="Helical" evidence="11">
    <location>
        <begin position="350"/>
        <end position="371"/>
    </location>
</feature>
<feature type="region of interest" description="Disordered" evidence="10">
    <location>
        <begin position="1427"/>
        <end position="1466"/>
    </location>
</feature>
<feature type="domain" description="ABC transmembrane type-1" evidence="13">
    <location>
        <begin position="714"/>
        <end position="999"/>
    </location>
</feature>
<evidence type="ECO:0000259" key="13">
    <source>
        <dbReference type="PROSITE" id="PS50929"/>
    </source>
</evidence>
<feature type="compositionally biased region" description="Low complexity" evidence="10">
    <location>
        <begin position="1080"/>
        <end position="1098"/>
    </location>
</feature>